<dbReference type="GO" id="GO:0005634">
    <property type="term" value="C:nucleus"/>
    <property type="evidence" value="ECO:0007669"/>
    <property type="project" value="UniProtKB-ARBA"/>
</dbReference>
<dbReference type="GO" id="GO:0008270">
    <property type="term" value="F:zinc ion binding"/>
    <property type="evidence" value="ECO:0007669"/>
    <property type="project" value="UniProtKB-KW"/>
</dbReference>
<feature type="compositionally biased region" description="Basic residues" evidence="6">
    <location>
        <begin position="84"/>
        <end position="96"/>
    </location>
</feature>
<keyword evidence="9" id="KW-1185">Reference proteome</keyword>
<evidence type="ECO:0000256" key="5">
    <source>
        <dbReference type="PROSITE-ProRule" id="PRU00042"/>
    </source>
</evidence>
<feature type="domain" description="C2H2-type" evidence="7">
    <location>
        <begin position="40"/>
        <end position="67"/>
    </location>
</feature>
<dbReference type="PANTHER" id="PTHR19818">
    <property type="entry name" value="ZINC FINGER PROTEIN ZIC AND GLI"/>
    <property type="match status" value="1"/>
</dbReference>
<dbReference type="GO" id="GO:0045944">
    <property type="term" value="P:positive regulation of transcription by RNA polymerase II"/>
    <property type="evidence" value="ECO:0007669"/>
    <property type="project" value="UniProtKB-ARBA"/>
</dbReference>
<feature type="compositionally biased region" description="Low complexity" evidence="6">
    <location>
        <begin position="118"/>
        <end position="162"/>
    </location>
</feature>
<evidence type="ECO:0000256" key="6">
    <source>
        <dbReference type="SAM" id="MobiDB-lite"/>
    </source>
</evidence>
<dbReference type="AlphaFoldDB" id="A0A4Y9ZYG4"/>
<keyword evidence="4" id="KW-0862">Zinc</keyword>
<evidence type="ECO:0000259" key="7">
    <source>
        <dbReference type="PROSITE" id="PS50157"/>
    </source>
</evidence>
<dbReference type="PROSITE" id="PS50157">
    <property type="entry name" value="ZINC_FINGER_C2H2_2"/>
    <property type="match status" value="3"/>
</dbReference>
<evidence type="ECO:0000256" key="1">
    <source>
        <dbReference type="ARBA" id="ARBA00022723"/>
    </source>
</evidence>
<dbReference type="SMART" id="SM00355">
    <property type="entry name" value="ZnF_C2H2"/>
    <property type="match status" value="3"/>
</dbReference>
<dbReference type="EMBL" id="SFCI01000580">
    <property type="protein sequence ID" value="TFY78981.1"/>
    <property type="molecule type" value="Genomic_DNA"/>
</dbReference>
<dbReference type="PROSITE" id="PS00028">
    <property type="entry name" value="ZINC_FINGER_C2H2_1"/>
    <property type="match status" value="2"/>
</dbReference>
<dbReference type="Proteomes" id="UP000298061">
    <property type="component" value="Unassembled WGS sequence"/>
</dbReference>
<organism evidence="8 9">
    <name type="scientific">Hericium alpestre</name>
    <dbReference type="NCBI Taxonomy" id="135208"/>
    <lineage>
        <taxon>Eukaryota</taxon>
        <taxon>Fungi</taxon>
        <taxon>Dikarya</taxon>
        <taxon>Basidiomycota</taxon>
        <taxon>Agaricomycotina</taxon>
        <taxon>Agaricomycetes</taxon>
        <taxon>Russulales</taxon>
        <taxon>Hericiaceae</taxon>
        <taxon>Hericium</taxon>
    </lineage>
</organism>
<feature type="domain" description="C2H2-type" evidence="7">
    <location>
        <begin position="14"/>
        <end position="42"/>
    </location>
</feature>
<name>A0A4Y9ZYG4_9AGAM</name>
<reference evidence="8 9" key="1">
    <citation type="submission" date="2019-02" db="EMBL/GenBank/DDBJ databases">
        <title>Genome sequencing of the rare red list fungi Hericium alpestre (H. flagellum).</title>
        <authorList>
            <person name="Buettner E."/>
            <person name="Kellner H."/>
        </authorList>
    </citation>
    <scope>NUCLEOTIDE SEQUENCE [LARGE SCALE GENOMIC DNA]</scope>
    <source>
        <strain evidence="8 9">DSM 108284</strain>
    </source>
</reference>
<evidence type="ECO:0000313" key="8">
    <source>
        <dbReference type="EMBL" id="TFY78981.1"/>
    </source>
</evidence>
<dbReference type="OrthoDB" id="654211at2759"/>
<dbReference type="Gene3D" id="3.30.160.60">
    <property type="entry name" value="Classic Zinc Finger"/>
    <property type="match status" value="2"/>
</dbReference>
<dbReference type="GO" id="GO:0000978">
    <property type="term" value="F:RNA polymerase II cis-regulatory region sequence-specific DNA binding"/>
    <property type="evidence" value="ECO:0007669"/>
    <property type="project" value="TreeGrafter"/>
</dbReference>
<dbReference type="InterPro" id="IPR036236">
    <property type="entry name" value="Znf_C2H2_sf"/>
</dbReference>
<dbReference type="STRING" id="135208.A0A4Y9ZYG4"/>
<evidence type="ECO:0000256" key="3">
    <source>
        <dbReference type="ARBA" id="ARBA00022771"/>
    </source>
</evidence>
<feature type="domain" description="C2H2-type" evidence="7">
    <location>
        <begin position="68"/>
        <end position="95"/>
    </location>
</feature>
<dbReference type="InterPro" id="IPR050329">
    <property type="entry name" value="GLI_C2H2-zinc-finger"/>
</dbReference>
<keyword evidence="2" id="KW-0677">Repeat</keyword>
<keyword evidence="3 5" id="KW-0863">Zinc-finger</keyword>
<protein>
    <recommendedName>
        <fullName evidence="7">C2H2-type domain-containing protein</fullName>
    </recommendedName>
</protein>
<dbReference type="GO" id="GO:0000981">
    <property type="term" value="F:DNA-binding transcription factor activity, RNA polymerase II-specific"/>
    <property type="evidence" value="ECO:0007669"/>
    <property type="project" value="TreeGrafter"/>
</dbReference>
<dbReference type="Pfam" id="PF00096">
    <property type="entry name" value="zf-C2H2"/>
    <property type="match status" value="2"/>
</dbReference>
<sequence>MAPTRTGEMKQPCVPCPQCDKTFSRKYDMTRHVKGIHDKIREPECPFAAAQKSALETHMNTHSGRRPNVCPECSITYRDPSSLSRHKKQQHGHIPHHTAAWHAKQSRKNARASPYDVSAPAARGTARAKRTAAASEASSSSASSGYSSSPSLSSSAGSDLSLPTPPPVSPGFDTLDFASFPASAPYDSSPSSFSSADSGLSLLTSPPLSSDFGTKDFSSFPTSPLAYSSSPTPSHPRLRLVALNGSPDMMKETSAFDFSSSISGDAPHDLAMPQCPSYVVRDAQYGYEVAPTDGDWAAFVQQQQESADYCGLQTPALSMQDYTGYPDNVNSQMSYDAGAFDPTWDLADGFASCDQQPQYPLPQSFYENTPMFQRHLTSTAALCPSGRPTLCLPSSSLALFRLTSSTCHLK</sequence>
<dbReference type="InterPro" id="IPR013087">
    <property type="entry name" value="Znf_C2H2_type"/>
</dbReference>
<proteinExistence type="predicted"/>
<dbReference type="PANTHER" id="PTHR19818:SF139">
    <property type="entry name" value="PAIR-RULE PROTEIN ODD-PAIRED"/>
    <property type="match status" value="1"/>
</dbReference>
<comment type="caution">
    <text evidence="8">The sequence shown here is derived from an EMBL/GenBank/DDBJ whole genome shotgun (WGS) entry which is preliminary data.</text>
</comment>
<evidence type="ECO:0000256" key="2">
    <source>
        <dbReference type="ARBA" id="ARBA00022737"/>
    </source>
</evidence>
<gene>
    <name evidence="8" type="ORF">EWM64_g5031</name>
</gene>
<dbReference type="SUPFAM" id="SSF57667">
    <property type="entry name" value="beta-beta-alpha zinc fingers"/>
    <property type="match status" value="2"/>
</dbReference>
<evidence type="ECO:0000256" key="4">
    <source>
        <dbReference type="ARBA" id="ARBA00022833"/>
    </source>
</evidence>
<evidence type="ECO:0000313" key="9">
    <source>
        <dbReference type="Proteomes" id="UP000298061"/>
    </source>
</evidence>
<accession>A0A4Y9ZYG4</accession>
<feature type="region of interest" description="Disordered" evidence="6">
    <location>
        <begin position="81"/>
        <end position="168"/>
    </location>
</feature>
<keyword evidence="1" id="KW-0479">Metal-binding</keyword>